<dbReference type="InterPro" id="IPR013249">
    <property type="entry name" value="RNA_pol_sigma70_r4_t2"/>
</dbReference>
<dbReference type="Pfam" id="PF08281">
    <property type="entry name" value="Sigma70_r4_2"/>
    <property type="match status" value="1"/>
</dbReference>
<dbReference type="NCBIfam" id="TIGR02937">
    <property type="entry name" value="sigma70-ECF"/>
    <property type="match status" value="1"/>
</dbReference>
<dbReference type="InterPro" id="IPR013325">
    <property type="entry name" value="RNA_pol_sigma_r2"/>
</dbReference>
<comment type="similarity">
    <text evidence="1">Belongs to the sigma-70 factor family. ECF subfamily.</text>
</comment>
<evidence type="ECO:0000256" key="2">
    <source>
        <dbReference type="ARBA" id="ARBA00023015"/>
    </source>
</evidence>
<proteinExistence type="inferred from homology"/>
<organism evidence="7">
    <name type="scientific">termite gut metagenome</name>
    <dbReference type="NCBI Taxonomy" id="433724"/>
    <lineage>
        <taxon>unclassified sequences</taxon>
        <taxon>metagenomes</taxon>
        <taxon>organismal metagenomes</taxon>
    </lineage>
</organism>
<dbReference type="AlphaFoldDB" id="A0A5J4Q4W6"/>
<reference evidence="7" key="1">
    <citation type="submission" date="2019-03" db="EMBL/GenBank/DDBJ databases">
        <title>Single cell metagenomics reveals metabolic interactions within the superorganism composed of flagellate Streblomastix strix and complex community of Bacteroidetes bacteria on its surface.</title>
        <authorList>
            <person name="Treitli S.C."/>
            <person name="Kolisko M."/>
            <person name="Husnik F."/>
            <person name="Keeling P."/>
            <person name="Hampl V."/>
        </authorList>
    </citation>
    <scope>NUCLEOTIDE SEQUENCE</scope>
    <source>
        <strain evidence="7">STM</strain>
    </source>
</reference>
<dbReference type="SUPFAM" id="SSF88946">
    <property type="entry name" value="Sigma2 domain of RNA polymerase sigma factors"/>
    <property type="match status" value="1"/>
</dbReference>
<sequence length="167" mass="19280">MENTISFKQDLENIQKYLLGFAYKLTANREDANDLLQDTSLKALRNEGKFIPGTNFKAWMCTIMKNLFINNYRKTVSGQIRINYTDSLYLLNLPQDSKCHTDGNCDLKEIVHAIHELPLEQKIPISMYASGFKYVEIARKLHLPMGTVKTRIHVARVKLQAELQDFV</sequence>
<dbReference type="InterPro" id="IPR014284">
    <property type="entry name" value="RNA_pol_sigma-70_dom"/>
</dbReference>
<protein>
    <submittedName>
        <fullName evidence="7">ECF RNA polymerase sigma factor EcfG</fullName>
    </submittedName>
</protein>
<evidence type="ECO:0000256" key="4">
    <source>
        <dbReference type="ARBA" id="ARBA00023163"/>
    </source>
</evidence>
<accession>A0A5J4Q4W6</accession>
<dbReference type="Gene3D" id="1.10.10.10">
    <property type="entry name" value="Winged helix-like DNA-binding domain superfamily/Winged helix DNA-binding domain"/>
    <property type="match status" value="1"/>
</dbReference>
<dbReference type="InterPro" id="IPR039425">
    <property type="entry name" value="RNA_pol_sigma-70-like"/>
</dbReference>
<feature type="domain" description="RNA polymerase sigma factor 70 region 4 type 2" evidence="6">
    <location>
        <begin position="108"/>
        <end position="159"/>
    </location>
</feature>
<dbReference type="PANTHER" id="PTHR43133">
    <property type="entry name" value="RNA POLYMERASE ECF-TYPE SIGMA FACTO"/>
    <property type="match status" value="1"/>
</dbReference>
<gene>
    <name evidence="7" type="ORF">EZS27_032800</name>
</gene>
<evidence type="ECO:0000313" key="7">
    <source>
        <dbReference type="EMBL" id="KAA6316976.1"/>
    </source>
</evidence>
<dbReference type="InterPro" id="IPR013324">
    <property type="entry name" value="RNA_pol_sigma_r3/r4-like"/>
</dbReference>
<name>A0A5J4Q4W6_9ZZZZ</name>
<dbReference type="InterPro" id="IPR007627">
    <property type="entry name" value="RNA_pol_sigma70_r2"/>
</dbReference>
<comment type="caution">
    <text evidence="7">The sequence shown here is derived from an EMBL/GenBank/DDBJ whole genome shotgun (WGS) entry which is preliminary data.</text>
</comment>
<dbReference type="GO" id="GO:0006352">
    <property type="term" value="P:DNA-templated transcription initiation"/>
    <property type="evidence" value="ECO:0007669"/>
    <property type="project" value="InterPro"/>
</dbReference>
<keyword evidence="3" id="KW-0731">Sigma factor</keyword>
<evidence type="ECO:0000259" key="6">
    <source>
        <dbReference type="Pfam" id="PF08281"/>
    </source>
</evidence>
<dbReference type="GO" id="GO:0003677">
    <property type="term" value="F:DNA binding"/>
    <property type="evidence" value="ECO:0007669"/>
    <property type="project" value="InterPro"/>
</dbReference>
<dbReference type="CDD" id="cd06171">
    <property type="entry name" value="Sigma70_r4"/>
    <property type="match status" value="1"/>
</dbReference>
<dbReference type="Gene3D" id="1.10.1740.10">
    <property type="match status" value="1"/>
</dbReference>
<keyword evidence="2" id="KW-0805">Transcription regulation</keyword>
<evidence type="ECO:0000256" key="3">
    <source>
        <dbReference type="ARBA" id="ARBA00023082"/>
    </source>
</evidence>
<dbReference type="InterPro" id="IPR036388">
    <property type="entry name" value="WH-like_DNA-bd_sf"/>
</dbReference>
<dbReference type="PANTHER" id="PTHR43133:SF25">
    <property type="entry name" value="RNA POLYMERASE SIGMA FACTOR RFAY-RELATED"/>
    <property type="match status" value="1"/>
</dbReference>
<dbReference type="GO" id="GO:0016987">
    <property type="term" value="F:sigma factor activity"/>
    <property type="evidence" value="ECO:0007669"/>
    <property type="project" value="UniProtKB-KW"/>
</dbReference>
<dbReference type="SUPFAM" id="SSF88659">
    <property type="entry name" value="Sigma3 and sigma4 domains of RNA polymerase sigma factors"/>
    <property type="match status" value="1"/>
</dbReference>
<evidence type="ECO:0000256" key="1">
    <source>
        <dbReference type="ARBA" id="ARBA00010641"/>
    </source>
</evidence>
<evidence type="ECO:0000259" key="5">
    <source>
        <dbReference type="Pfam" id="PF04542"/>
    </source>
</evidence>
<feature type="domain" description="RNA polymerase sigma-70 region 2" evidence="5">
    <location>
        <begin position="15"/>
        <end position="75"/>
    </location>
</feature>
<dbReference type="EMBL" id="SNRY01004685">
    <property type="protein sequence ID" value="KAA6316976.1"/>
    <property type="molecule type" value="Genomic_DNA"/>
</dbReference>
<keyword evidence="4" id="KW-0804">Transcription</keyword>
<dbReference type="Pfam" id="PF04542">
    <property type="entry name" value="Sigma70_r2"/>
    <property type="match status" value="1"/>
</dbReference>